<dbReference type="GO" id="GO:0016491">
    <property type="term" value="F:oxidoreductase activity"/>
    <property type="evidence" value="ECO:0007669"/>
    <property type="project" value="InterPro"/>
</dbReference>
<dbReference type="Gene3D" id="3.40.50.720">
    <property type="entry name" value="NAD(P)-binding Rossmann-like Domain"/>
    <property type="match status" value="1"/>
</dbReference>
<dbReference type="Proteomes" id="UP000608594">
    <property type="component" value="Unassembled WGS sequence"/>
</dbReference>
<organism evidence="2 3">
    <name type="scientific">Paracoccus amoyensis</name>
    <dbReference type="NCBI Taxonomy" id="2760093"/>
    <lineage>
        <taxon>Bacteria</taxon>
        <taxon>Pseudomonadati</taxon>
        <taxon>Pseudomonadota</taxon>
        <taxon>Alphaproteobacteria</taxon>
        <taxon>Rhodobacterales</taxon>
        <taxon>Paracoccaceae</taxon>
        <taxon>Paracoccus</taxon>
    </lineage>
</organism>
<proteinExistence type="predicted"/>
<sequence>MVEALDHDPVIRLASAPNQNSTEVLVKIHASALNFADILKVQGRYQERAEPPYVPGLEGAGEVIAAPAESGLTVGDRVAVYAAGTFSDIISVPVEACLRIPDSMSFEQAAGFQIAYGTSHLALDVRAGLKTGETLVVLGAAGGVGLTAVEIGHAMGARVIGLARGQDRLDVVRAAGADLVIDSAECTDLKAALRDAGGVDVVYDAVGDAAGEAAFRALRTGGRYLVIGFAGGRPPVLPLNHALVKNIAIHGLYWGGYTTLDPQVLRASLLQLFAMFEAGQLSPVNGQVLPFEQIERAFALLRSRKSVGKIVLTM</sequence>
<dbReference type="InterPro" id="IPR011032">
    <property type="entry name" value="GroES-like_sf"/>
</dbReference>
<dbReference type="SUPFAM" id="SSF51735">
    <property type="entry name" value="NAD(P)-binding Rossmann-fold domains"/>
    <property type="match status" value="1"/>
</dbReference>
<dbReference type="AlphaFoldDB" id="A0A926GER8"/>
<dbReference type="Gene3D" id="3.90.180.10">
    <property type="entry name" value="Medium-chain alcohol dehydrogenases, catalytic domain"/>
    <property type="match status" value="1"/>
</dbReference>
<evidence type="ECO:0000259" key="1">
    <source>
        <dbReference type="SMART" id="SM00829"/>
    </source>
</evidence>
<dbReference type="CDD" id="cd08241">
    <property type="entry name" value="QOR1"/>
    <property type="match status" value="1"/>
</dbReference>
<dbReference type="InterPro" id="IPR036291">
    <property type="entry name" value="NAD(P)-bd_dom_sf"/>
</dbReference>
<dbReference type="SMART" id="SM00829">
    <property type="entry name" value="PKS_ER"/>
    <property type="match status" value="1"/>
</dbReference>
<comment type="caution">
    <text evidence="2">The sequence shown here is derived from an EMBL/GenBank/DDBJ whole genome shotgun (WGS) entry which is preliminary data.</text>
</comment>
<name>A0A926GER8_9RHOB</name>
<dbReference type="Pfam" id="PF00107">
    <property type="entry name" value="ADH_zinc_N"/>
    <property type="match status" value="1"/>
</dbReference>
<dbReference type="InterPro" id="IPR020843">
    <property type="entry name" value="ER"/>
</dbReference>
<gene>
    <name evidence="2" type="ORF">H4P12_10855</name>
</gene>
<dbReference type="SUPFAM" id="SSF50129">
    <property type="entry name" value="GroES-like"/>
    <property type="match status" value="1"/>
</dbReference>
<dbReference type="InterPro" id="IPR013149">
    <property type="entry name" value="ADH-like_C"/>
</dbReference>
<keyword evidence="3" id="KW-1185">Reference proteome</keyword>
<dbReference type="EMBL" id="JACOQL010000003">
    <property type="protein sequence ID" value="MBC9247201.1"/>
    <property type="molecule type" value="Genomic_DNA"/>
</dbReference>
<dbReference type="InterPro" id="IPR013154">
    <property type="entry name" value="ADH-like_N"/>
</dbReference>
<evidence type="ECO:0000313" key="3">
    <source>
        <dbReference type="Proteomes" id="UP000608594"/>
    </source>
</evidence>
<dbReference type="PANTHER" id="PTHR43677:SF4">
    <property type="entry name" value="QUINONE OXIDOREDUCTASE-LIKE PROTEIN 2"/>
    <property type="match status" value="1"/>
</dbReference>
<accession>A0A926GER8</accession>
<feature type="domain" description="Enoyl reductase (ER)" evidence="1">
    <location>
        <begin position="4"/>
        <end position="312"/>
    </location>
</feature>
<protein>
    <submittedName>
        <fullName evidence="2">NADPH:quinone oxidoreductase family protein</fullName>
    </submittedName>
</protein>
<dbReference type="Pfam" id="PF08240">
    <property type="entry name" value="ADH_N"/>
    <property type="match status" value="1"/>
</dbReference>
<evidence type="ECO:0000313" key="2">
    <source>
        <dbReference type="EMBL" id="MBC9247201.1"/>
    </source>
</evidence>
<reference evidence="2" key="1">
    <citation type="submission" date="2020-08" db="EMBL/GenBank/DDBJ databases">
        <title>Paracoccus amoyensis sp. nov., isolated from the surface seawater at coast of Xiamen, Fujian.</title>
        <authorList>
            <person name="Lyu L."/>
        </authorList>
    </citation>
    <scope>NUCLEOTIDE SEQUENCE</scope>
    <source>
        <strain evidence="2">11-3</strain>
    </source>
</reference>
<dbReference type="InterPro" id="IPR051397">
    <property type="entry name" value="Zn-ADH-like_protein"/>
</dbReference>
<dbReference type="PANTHER" id="PTHR43677">
    <property type="entry name" value="SHORT-CHAIN DEHYDROGENASE/REDUCTASE"/>
    <property type="match status" value="1"/>
</dbReference>